<dbReference type="PATRIC" id="fig|997897.5.peg.4104"/>
<reference evidence="2 3" key="1">
    <citation type="submission" date="2013-01" db="EMBL/GenBank/DDBJ databases">
        <title>The Genome Sequence of Clostridium bolteae 90B8.</title>
        <authorList>
            <consortium name="The Broad Institute Genome Sequencing Platform"/>
            <person name="Earl A."/>
            <person name="Ward D."/>
            <person name="Feldgarden M."/>
            <person name="Gevers D."/>
            <person name="Courvalin P."/>
            <person name="Lambert T."/>
            <person name="Walker B."/>
            <person name="Young S.K."/>
            <person name="Zeng Q."/>
            <person name="Gargeya S."/>
            <person name="Fitzgerald M."/>
            <person name="Haas B."/>
            <person name="Abouelleil A."/>
            <person name="Alvarado L."/>
            <person name="Arachchi H.M."/>
            <person name="Berlin A.M."/>
            <person name="Chapman S.B."/>
            <person name="Dewar J."/>
            <person name="Goldberg J."/>
            <person name="Griggs A."/>
            <person name="Gujja S."/>
            <person name="Hansen M."/>
            <person name="Howarth C."/>
            <person name="Imamovic A."/>
            <person name="Larimer J."/>
            <person name="McCowan C."/>
            <person name="Murphy C."/>
            <person name="Neiman D."/>
            <person name="Pearson M."/>
            <person name="Priest M."/>
            <person name="Roberts A."/>
            <person name="Saif S."/>
            <person name="Shea T."/>
            <person name="Sisk P."/>
            <person name="Sykes S."/>
            <person name="Wortman J."/>
            <person name="Nusbaum C."/>
            <person name="Birren B."/>
        </authorList>
    </citation>
    <scope>NUCLEOTIDE SEQUENCE [LARGE SCALE GENOMIC DNA]</scope>
    <source>
        <strain evidence="2 3">90B8</strain>
    </source>
</reference>
<accession>R0AP00</accession>
<evidence type="ECO:0000259" key="1">
    <source>
        <dbReference type="Pfam" id="PF13679"/>
    </source>
</evidence>
<dbReference type="EMBL" id="AGYG01000028">
    <property type="protein sequence ID" value="ENZ34514.1"/>
    <property type="molecule type" value="Genomic_DNA"/>
</dbReference>
<dbReference type="SUPFAM" id="SSF53335">
    <property type="entry name" value="S-adenosyl-L-methionine-dependent methyltransferases"/>
    <property type="match status" value="1"/>
</dbReference>
<proteinExistence type="predicted"/>
<dbReference type="Gene3D" id="3.40.50.150">
    <property type="entry name" value="Vaccinia Virus protein VP39"/>
    <property type="match status" value="1"/>
</dbReference>
<dbReference type="HOGENOM" id="CLU_031012_1_0_9"/>
<dbReference type="CDD" id="cd02440">
    <property type="entry name" value="AdoMet_MTases"/>
    <property type="match status" value="1"/>
</dbReference>
<organism evidence="2 3">
    <name type="scientific">Enterocloster bolteae 90B8</name>
    <dbReference type="NCBI Taxonomy" id="997897"/>
    <lineage>
        <taxon>Bacteria</taxon>
        <taxon>Bacillati</taxon>
        <taxon>Bacillota</taxon>
        <taxon>Clostridia</taxon>
        <taxon>Lachnospirales</taxon>
        <taxon>Lachnospiraceae</taxon>
        <taxon>Enterocloster</taxon>
    </lineage>
</organism>
<gene>
    <name evidence="2" type="ORF">HMPREF1097_03899</name>
</gene>
<dbReference type="Pfam" id="PF13679">
    <property type="entry name" value="Methyltransf_32"/>
    <property type="match status" value="1"/>
</dbReference>
<dbReference type="GO" id="GO:0005737">
    <property type="term" value="C:cytoplasm"/>
    <property type="evidence" value="ECO:0007669"/>
    <property type="project" value="TreeGrafter"/>
</dbReference>
<dbReference type="PANTHER" id="PTHR13369:SF3">
    <property type="entry name" value="METHYLTRANSFERASE DOMAIN-CONTAINING PROTEIN"/>
    <property type="match status" value="1"/>
</dbReference>
<dbReference type="AlphaFoldDB" id="R0AP00"/>
<comment type="caution">
    <text evidence="2">The sequence shown here is derived from an EMBL/GenBank/DDBJ whole genome shotgun (WGS) entry which is preliminary data.</text>
</comment>
<dbReference type="Proteomes" id="UP000013041">
    <property type="component" value="Unassembled WGS sequence"/>
</dbReference>
<protein>
    <recommendedName>
        <fullName evidence="1">Methyltransferase domain-containing protein</fullName>
    </recommendedName>
</protein>
<dbReference type="InterPro" id="IPR025714">
    <property type="entry name" value="Methyltranfer_dom"/>
</dbReference>
<evidence type="ECO:0000313" key="2">
    <source>
        <dbReference type="EMBL" id="ENZ34514.1"/>
    </source>
</evidence>
<dbReference type="PANTHER" id="PTHR13369">
    <property type="match status" value="1"/>
</dbReference>
<evidence type="ECO:0000313" key="3">
    <source>
        <dbReference type="Proteomes" id="UP000013041"/>
    </source>
</evidence>
<sequence length="322" mass="36409">MNQEECKEIKQALDLFLNESLERILMSNPTDSGKISRSRIRPLLMKGRLVFQAEEQAGKQAFHRNLDRDEAADYVTGLLDGSFRQAEIASGLGNALILVSRKGKVTVKVKQSPRPARILPAGNPASREPERAALLSHNRKKHYILEEGIPVPFLVDLGVMTKEGRVVNSRYDKYRQINRFLEFIEDILPNLDQDRESTIIDFGCGKSYLTFAMYYYLKELKGYPVRIVGLDLKEDVIEHCSRLGRQYGYEGLSFCHGDIASFEGVEKVDMVVTLHACDLATDYALEKAVNWGPGSFYRFPAASMSSTGRWKTAFYGRYSNTA</sequence>
<name>R0AP00_9FIRM</name>
<dbReference type="InterPro" id="IPR029063">
    <property type="entry name" value="SAM-dependent_MTases_sf"/>
</dbReference>
<feature type="domain" description="Methyltransferase" evidence="1">
    <location>
        <begin position="172"/>
        <end position="291"/>
    </location>
</feature>